<dbReference type="OrthoDB" id="9801500at2"/>
<dbReference type="Proteomes" id="UP000273154">
    <property type="component" value="Chromosome"/>
</dbReference>
<dbReference type="NCBIfam" id="TIGR03527">
    <property type="entry name" value="selenium_YedF"/>
    <property type="match status" value="1"/>
</dbReference>
<dbReference type="SUPFAM" id="SSF75169">
    <property type="entry name" value="DsrEFH-like"/>
    <property type="match status" value="1"/>
</dbReference>
<dbReference type="InterPro" id="IPR001455">
    <property type="entry name" value="TusA-like"/>
</dbReference>
<organism evidence="2 3">
    <name type="scientific">Parolsenella catena</name>
    <dbReference type="NCBI Taxonomy" id="2003188"/>
    <lineage>
        <taxon>Bacteria</taxon>
        <taxon>Bacillati</taxon>
        <taxon>Actinomycetota</taxon>
        <taxon>Coriobacteriia</taxon>
        <taxon>Coriobacteriales</taxon>
        <taxon>Atopobiaceae</taxon>
        <taxon>Parolsenella</taxon>
    </lineage>
</organism>
<dbReference type="InterPro" id="IPR036868">
    <property type="entry name" value="TusA-like_sf"/>
</dbReference>
<dbReference type="KEGG" id="pcat:Pcatena_05110"/>
<name>A0A3G9K6Z5_9ACTN</name>
<evidence type="ECO:0000313" key="3">
    <source>
        <dbReference type="Proteomes" id="UP000273154"/>
    </source>
</evidence>
<dbReference type="Pfam" id="PF01206">
    <property type="entry name" value="TusA"/>
    <property type="match status" value="1"/>
</dbReference>
<keyword evidence="3" id="KW-1185">Reference proteome</keyword>
<protein>
    <recommendedName>
        <fullName evidence="1">UPF0033 domain-containing protein</fullName>
    </recommendedName>
</protein>
<proteinExistence type="predicted"/>
<feature type="domain" description="UPF0033" evidence="1">
    <location>
        <begin position="7"/>
        <end position="72"/>
    </location>
</feature>
<dbReference type="EMBL" id="AP019367">
    <property type="protein sequence ID" value="BBH49924.1"/>
    <property type="molecule type" value="Genomic_DNA"/>
</dbReference>
<evidence type="ECO:0000259" key="1">
    <source>
        <dbReference type="Pfam" id="PF01206"/>
    </source>
</evidence>
<dbReference type="GeneID" id="88848648"/>
<accession>A0A3G9K6Z5</accession>
<dbReference type="InterPro" id="IPR019870">
    <property type="entry name" value="Se_metab_YedF"/>
</dbReference>
<dbReference type="AlphaFoldDB" id="A0A3G9K6Z5"/>
<evidence type="ECO:0000313" key="2">
    <source>
        <dbReference type="EMBL" id="BBH49924.1"/>
    </source>
</evidence>
<reference evidence="3" key="1">
    <citation type="submission" date="2018-11" db="EMBL/GenBank/DDBJ databases">
        <title>Comparative genomics of Parolsenella catena and Libanicoccus massiliensis: Reclassification of Libanicoccus massiliensis as Parolsenella massiliensis comb. nov.</title>
        <authorList>
            <person name="Sakamoto M."/>
            <person name="Ikeyama N."/>
            <person name="Murakami T."/>
            <person name="Mori H."/>
            <person name="Yuki M."/>
            <person name="Ohkuma M."/>
        </authorList>
    </citation>
    <scope>NUCLEOTIDE SEQUENCE [LARGE SCALE GENOMIC DNA]</scope>
    <source>
        <strain evidence="3">JCM 31932</strain>
    </source>
</reference>
<dbReference type="RefSeq" id="WP_126421363.1">
    <property type="nucleotide sequence ID" value="NZ_AP019367.1"/>
</dbReference>
<gene>
    <name evidence="2" type="ORF">Pcatena_05110</name>
</gene>
<sequence length="208" mass="21735">MSENKLVIDARGDACPIPVVKTLKALGALAGPGEVETIVDNKVAVENLTRMASSKGCASAAEQTAEKEWHVTTTASKAVAVAAGEPEAATCEVPAAKRNVTVQISAETMGTGDDLLGKKLMKAFIFSLTQLEELPQTILFYNGGAHLTCEGSDSLEDLKNLADAGVEILTCGTCTDFYGITDKLAVGEVTNMYVIAERLSGASVVVRP</sequence>
<dbReference type="SUPFAM" id="SSF64307">
    <property type="entry name" value="SirA-like"/>
    <property type="match status" value="1"/>
</dbReference>
<dbReference type="Gene3D" id="3.30.110.40">
    <property type="entry name" value="TusA-like domain"/>
    <property type="match status" value="1"/>
</dbReference>
<dbReference type="InterPro" id="IPR027396">
    <property type="entry name" value="DsrEFH-like"/>
</dbReference>